<dbReference type="HOGENOM" id="CLU_1753349_0_0_1"/>
<dbReference type="AlphaFoldDB" id="K3WHA3"/>
<reference evidence="1" key="3">
    <citation type="submission" date="2015-02" db="UniProtKB">
        <authorList>
            <consortium name="EnsemblProtists"/>
        </authorList>
    </citation>
    <scope>IDENTIFICATION</scope>
    <source>
        <strain evidence="1">DAOM BR144</strain>
    </source>
</reference>
<dbReference type="InParanoid" id="K3WHA3"/>
<name>K3WHA3_GLOUD</name>
<keyword evidence="2" id="KW-1185">Reference proteome</keyword>
<organism evidence="1 2">
    <name type="scientific">Globisporangium ultimum (strain ATCC 200006 / CBS 805.95 / DAOM BR144)</name>
    <name type="common">Pythium ultimum</name>
    <dbReference type="NCBI Taxonomy" id="431595"/>
    <lineage>
        <taxon>Eukaryota</taxon>
        <taxon>Sar</taxon>
        <taxon>Stramenopiles</taxon>
        <taxon>Oomycota</taxon>
        <taxon>Peronosporomycetes</taxon>
        <taxon>Pythiales</taxon>
        <taxon>Pythiaceae</taxon>
        <taxon>Globisporangium</taxon>
    </lineage>
</organism>
<reference evidence="2" key="2">
    <citation type="submission" date="2010-04" db="EMBL/GenBank/DDBJ databases">
        <authorList>
            <person name="Buell R."/>
            <person name="Hamilton J."/>
            <person name="Hostetler J."/>
        </authorList>
    </citation>
    <scope>NUCLEOTIDE SEQUENCE [LARGE SCALE GENOMIC DNA]</scope>
    <source>
        <strain evidence="2">DAOM:BR144</strain>
    </source>
</reference>
<accession>K3WHA3</accession>
<evidence type="ECO:0000313" key="1">
    <source>
        <dbReference type="EnsemblProtists" id="PYU1_T004345"/>
    </source>
</evidence>
<dbReference type="EMBL" id="GL376567">
    <property type="status" value="NOT_ANNOTATED_CDS"/>
    <property type="molecule type" value="Genomic_DNA"/>
</dbReference>
<sequence length="149" mass="17405">MLGTVKKVAYNADEHSIHFFYLTREHAERFVDLQIPFRHRKLPVVNVHEPDTIKEPSDIWKRQVATDGIKDKTTPQLYRIQLLNISPFMDVSRFSKFLEANTMVPFELDECDKGAQSPQHHSFGPWYFTFLDAQPFWKGSTDPIGLVIR</sequence>
<proteinExistence type="predicted"/>
<reference evidence="2" key="1">
    <citation type="journal article" date="2010" name="Genome Biol.">
        <title>Genome sequence of the necrotrophic plant pathogen Pythium ultimum reveals original pathogenicity mechanisms and effector repertoire.</title>
        <authorList>
            <person name="Levesque C.A."/>
            <person name="Brouwer H."/>
            <person name="Cano L."/>
            <person name="Hamilton J.P."/>
            <person name="Holt C."/>
            <person name="Huitema E."/>
            <person name="Raffaele S."/>
            <person name="Robideau G.P."/>
            <person name="Thines M."/>
            <person name="Win J."/>
            <person name="Zerillo M.M."/>
            <person name="Beakes G.W."/>
            <person name="Boore J.L."/>
            <person name="Busam D."/>
            <person name="Dumas B."/>
            <person name="Ferriera S."/>
            <person name="Fuerstenberg S.I."/>
            <person name="Gachon C.M."/>
            <person name="Gaulin E."/>
            <person name="Govers F."/>
            <person name="Grenville-Briggs L."/>
            <person name="Horner N."/>
            <person name="Hostetler J."/>
            <person name="Jiang R.H."/>
            <person name="Johnson J."/>
            <person name="Krajaejun T."/>
            <person name="Lin H."/>
            <person name="Meijer H.J."/>
            <person name="Moore B."/>
            <person name="Morris P."/>
            <person name="Phuntmart V."/>
            <person name="Puiu D."/>
            <person name="Shetty J."/>
            <person name="Stajich J.E."/>
            <person name="Tripathy S."/>
            <person name="Wawra S."/>
            <person name="van West P."/>
            <person name="Whitty B.R."/>
            <person name="Coutinho P.M."/>
            <person name="Henrissat B."/>
            <person name="Martin F."/>
            <person name="Thomas P.D."/>
            <person name="Tyler B.M."/>
            <person name="De Vries R.P."/>
            <person name="Kamoun S."/>
            <person name="Yandell M."/>
            <person name="Tisserat N."/>
            <person name="Buell C.R."/>
        </authorList>
    </citation>
    <scope>NUCLEOTIDE SEQUENCE</scope>
    <source>
        <strain evidence="2">DAOM:BR144</strain>
    </source>
</reference>
<dbReference type="Proteomes" id="UP000019132">
    <property type="component" value="Unassembled WGS sequence"/>
</dbReference>
<dbReference type="VEuPathDB" id="FungiDB:PYU1_G004335"/>
<dbReference type="EnsemblProtists" id="PYU1_T004345">
    <property type="protein sequence ID" value="PYU1_T004345"/>
    <property type="gene ID" value="PYU1_G004335"/>
</dbReference>
<evidence type="ECO:0000313" key="2">
    <source>
        <dbReference type="Proteomes" id="UP000019132"/>
    </source>
</evidence>
<protein>
    <submittedName>
        <fullName evidence="1">Uncharacterized protein</fullName>
    </submittedName>
</protein>